<organism evidence="2">
    <name type="scientific">Tanacetum cinerariifolium</name>
    <name type="common">Dalmatian daisy</name>
    <name type="synonym">Chrysanthemum cinerariifolium</name>
    <dbReference type="NCBI Taxonomy" id="118510"/>
    <lineage>
        <taxon>Eukaryota</taxon>
        <taxon>Viridiplantae</taxon>
        <taxon>Streptophyta</taxon>
        <taxon>Embryophyta</taxon>
        <taxon>Tracheophyta</taxon>
        <taxon>Spermatophyta</taxon>
        <taxon>Magnoliopsida</taxon>
        <taxon>eudicotyledons</taxon>
        <taxon>Gunneridae</taxon>
        <taxon>Pentapetalae</taxon>
        <taxon>asterids</taxon>
        <taxon>campanulids</taxon>
        <taxon>Asterales</taxon>
        <taxon>Asteraceae</taxon>
        <taxon>Asteroideae</taxon>
        <taxon>Anthemideae</taxon>
        <taxon>Anthemidinae</taxon>
        <taxon>Tanacetum</taxon>
    </lineage>
</organism>
<proteinExistence type="predicted"/>
<evidence type="ECO:0000313" key="2">
    <source>
        <dbReference type="EMBL" id="GEU91059.1"/>
    </source>
</evidence>
<dbReference type="AlphaFoldDB" id="A0A6L2P0C0"/>
<sequence length="291" mass="33665">MKKKGLVTHDLEGTSLRYGTGKKKLNEVDFISQGVELVSRKLTLGGSRGESFWEEGDDSGVDVLRFRTCLTDILDFLEKLKWWVEQDIDNEGEEDEKGQVTHTKNKKTIVVDKNEILTRKIQPRMKPWVDIIRENAICLGGYKDHVSTSLCHMLYCIETSTRYNIEFFILQRIEKTQSKLKELLPYGMILTRLFKHVVSIFPELEIDRYISHDRVMHLLVPHYERKMRSDHGKKRPHESNASSSSTTLNYPSSSHPLNDTLDEYDDESFHSNSSSLSQNISLLSNVVFRVL</sequence>
<protein>
    <submittedName>
        <fullName evidence="2">Pentatricopeptide repeat-containing protein</fullName>
    </submittedName>
</protein>
<feature type="region of interest" description="Disordered" evidence="1">
    <location>
        <begin position="226"/>
        <end position="274"/>
    </location>
</feature>
<reference evidence="2" key="1">
    <citation type="journal article" date="2019" name="Sci. Rep.">
        <title>Draft genome of Tanacetum cinerariifolium, the natural source of mosquito coil.</title>
        <authorList>
            <person name="Yamashiro T."/>
            <person name="Shiraishi A."/>
            <person name="Satake H."/>
            <person name="Nakayama K."/>
        </authorList>
    </citation>
    <scope>NUCLEOTIDE SEQUENCE</scope>
</reference>
<gene>
    <name evidence="2" type="ORF">Tci_063037</name>
</gene>
<name>A0A6L2P0C0_TANCI</name>
<dbReference type="EMBL" id="BKCJ010010321">
    <property type="protein sequence ID" value="GEU91059.1"/>
    <property type="molecule type" value="Genomic_DNA"/>
</dbReference>
<comment type="caution">
    <text evidence="2">The sequence shown here is derived from an EMBL/GenBank/DDBJ whole genome shotgun (WGS) entry which is preliminary data.</text>
</comment>
<evidence type="ECO:0000256" key="1">
    <source>
        <dbReference type="SAM" id="MobiDB-lite"/>
    </source>
</evidence>
<feature type="compositionally biased region" description="Low complexity" evidence="1">
    <location>
        <begin position="242"/>
        <end position="254"/>
    </location>
</feature>
<accession>A0A6L2P0C0</accession>